<proteinExistence type="predicted"/>
<dbReference type="RefSeq" id="WP_078788266.1">
    <property type="nucleotide sequence ID" value="NZ_FMTO01000014.1"/>
</dbReference>
<protein>
    <submittedName>
        <fullName evidence="1">Uncharacterized protein</fullName>
    </submittedName>
</protein>
<gene>
    <name evidence="1" type="ORF">SAMN02745110_02493</name>
</gene>
<reference evidence="1 2" key="1">
    <citation type="submission" date="2017-02" db="EMBL/GenBank/DDBJ databases">
        <authorList>
            <person name="Peterson S.W."/>
        </authorList>
    </citation>
    <scope>NUCLEOTIDE SEQUENCE [LARGE SCALE GENOMIC DNA]</scope>
    <source>
        <strain evidence="1 2">ATCC 17233</strain>
    </source>
</reference>
<sequence length="64" mass="7604">MEARERFIEKCKSMCMIDDPDEIIELVSLFLEEEARLIKKTEPYAVNTIREYENAARVVYTMLD</sequence>
<evidence type="ECO:0000313" key="2">
    <source>
        <dbReference type="Proteomes" id="UP000189857"/>
    </source>
</evidence>
<keyword evidence="2" id="KW-1185">Reference proteome</keyword>
<evidence type="ECO:0000313" key="1">
    <source>
        <dbReference type="EMBL" id="SKA06365.1"/>
    </source>
</evidence>
<name>A0A1T4QRN4_9FIRM</name>
<dbReference type="AlphaFoldDB" id="A0A1T4QRN4"/>
<organism evidence="1 2">
    <name type="scientific">Eubacterium ruminantium</name>
    <dbReference type="NCBI Taxonomy" id="42322"/>
    <lineage>
        <taxon>Bacteria</taxon>
        <taxon>Bacillati</taxon>
        <taxon>Bacillota</taxon>
        <taxon>Clostridia</taxon>
        <taxon>Eubacteriales</taxon>
        <taxon>Eubacteriaceae</taxon>
        <taxon>Eubacterium</taxon>
    </lineage>
</organism>
<dbReference type="EMBL" id="FUXA01000025">
    <property type="protein sequence ID" value="SKA06365.1"/>
    <property type="molecule type" value="Genomic_DNA"/>
</dbReference>
<accession>A0A1T4QRN4</accession>
<dbReference type="Proteomes" id="UP000189857">
    <property type="component" value="Unassembled WGS sequence"/>
</dbReference>